<feature type="transmembrane region" description="Helical" evidence="1">
    <location>
        <begin position="23"/>
        <end position="45"/>
    </location>
</feature>
<keyword evidence="1" id="KW-0472">Membrane</keyword>
<dbReference type="RefSeq" id="WP_189619830.1">
    <property type="nucleotide sequence ID" value="NZ_BMZA01000002.1"/>
</dbReference>
<keyword evidence="1" id="KW-1133">Transmembrane helix</keyword>
<sequence length="110" mass="11331">MDLAELAKTDPVSAQAFAAMPGWVWGAYGLALGAGTLGAIALLLGRRVAVPLFVVSLAAEIAQFGWTFLGFGLIARKGASTGIFPLVIVAITAASLAYARARALDGTLRR</sequence>
<name>A0A918PB68_9SPHN</name>
<protein>
    <submittedName>
        <fullName evidence="2">Uncharacterized protein</fullName>
    </submittedName>
</protein>
<reference evidence="2" key="1">
    <citation type="journal article" date="2014" name="Int. J. Syst. Evol. Microbiol.">
        <title>Complete genome sequence of Corynebacterium casei LMG S-19264T (=DSM 44701T), isolated from a smear-ripened cheese.</title>
        <authorList>
            <consortium name="US DOE Joint Genome Institute (JGI-PGF)"/>
            <person name="Walter F."/>
            <person name="Albersmeier A."/>
            <person name="Kalinowski J."/>
            <person name="Ruckert C."/>
        </authorList>
    </citation>
    <scope>NUCLEOTIDE SEQUENCE</scope>
    <source>
        <strain evidence="2">KCTC 32255</strain>
    </source>
</reference>
<dbReference type="EMBL" id="BMZA01000002">
    <property type="protein sequence ID" value="GGY95597.1"/>
    <property type="molecule type" value="Genomic_DNA"/>
</dbReference>
<dbReference type="AlphaFoldDB" id="A0A918PB68"/>
<proteinExistence type="predicted"/>
<feature type="transmembrane region" description="Helical" evidence="1">
    <location>
        <begin position="52"/>
        <end position="75"/>
    </location>
</feature>
<dbReference type="Proteomes" id="UP000648075">
    <property type="component" value="Unassembled WGS sequence"/>
</dbReference>
<evidence type="ECO:0000256" key="1">
    <source>
        <dbReference type="SAM" id="Phobius"/>
    </source>
</evidence>
<keyword evidence="3" id="KW-1185">Reference proteome</keyword>
<organism evidence="2 3">
    <name type="scientific">Novosphingobium colocasiae</name>
    <dbReference type="NCBI Taxonomy" id="1256513"/>
    <lineage>
        <taxon>Bacteria</taxon>
        <taxon>Pseudomonadati</taxon>
        <taxon>Pseudomonadota</taxon>
        <taxon>Alphaproteobacteria</taxon>
        <taxon>Sphingomonadales</taxon>
        <taxon>Sphingomonadaceae</taxon>
        <taxon>Novosphingobium</taxon>
    </lineage>
</organism>
<evidence type="ECO:0000313" key="2">
    <source>
        <dbReference type="EMBL" id="GGY95597.1"/>
    </source>
</evidence>
<comment type="caution">
    <text evidence="2">The sequence shown here is derived from an EMBL/GenBank/DDBJ whole genome shotgun (WGS) entry which is preliminary data.</text>
</comment>
<keyword evidence="1" id="KW-0812">Transmembrane</keyword>
<reference evidence="2" key="2">
    <citation type="submission" date="2020-09" db="EMBL/GenBank/DDBJ databases">
        <authorList>
            <person name="Sun Q."/>
            <person name="Kim S."/>
        </authorList>
    </citation>
    <scope>NUCLEOTIDE SEQUENCE</scope>
    <source>
        <strain evidence="2">KCTC 32255</strain>
    </source>
</reference>
<feature type="transmembrane region" description="Helical" evidence="1">
    <location>
        <begin position="81"/>
        <end position="101"/>
    </location>
</feature>
<evidence type="ECO:0000313" key="3">
    <source>
        <dbReference type="Proteomes" id="UP000648075"/>
    </source>
</evidence>
<gene>
    <name evidence="2" type="ORF">GCM10011614_07890</name>
</gene>
<accession>A0A918PB68</accession>